<organism evidence="2 3">
    <name type="scientific">Lottia gigantea</name>
    <name type="common">Giant owl limpet</name>
    <dbReference type="NCBI Taxonomy" id="225164"/>
    <lineage>
        <taxon>Eukaryota</taxon>
        <taxon>Metazoa</taxon>
        <taxon>Spiralia</taxon>
        <taxon>Lophotrochozoa</taxon>
        <taxon>Mollusca</taxon>
        <taxon>Gastropoda</taxon>
        <taxon>Patellogastropoda</taxon>
        <taxon>Lottioidea</taxon>
        <taxon>Lottiidae</taxon>
        <taxon>Lottia</taxon>
    </lineage>
</organism>
<keyword evidence="1" id="KW-0175">Coiled coil</keyword>
<gene>
    <name evidence="2" type="ORF">LOTGIDRAFT_232253</name>
</gene>
<feature type="coiled-coil region" evidence="1">
    <location>
        <begin position="325"/>
        <end position="352"/>
    </location>
</feature>
<dbReference type="HOGENOM" id="CLU_642956_0_0_1"/>
<dbReference type="GeneID" id="20248854"/>
<accession>V4AD70</accession>
<dbReference type="CTD" id="20248854"/>
<evidence type="ECO:0000256" key="1">
    <source>
        <dbReference type="SAM" id="Coils"/>
    </source>
</evidence>
<reference evidence="2 3" key="1">
    <citation type="journal article" date="2013" name="Nature">
        <title>Insights into bilaterian evolution from three spiralian genomes.</title>
        <authorList>
            <person name="Simakov O."/>
            <person name="Marletaz F."/>
            <person name="Cho S.J."/>
            <person name="Edsinger-Gonzales E."/>
            <person name="Havlak P."/>
            <person name="Hellsten U."/>
            <person name="Kuo D.H."/>
            <person name="Larsson T."/>
            <person name="Lv J."/>
            <person name="Arendt D."/>
            <person name="Savage R."/>
            <person name="Osoegawa K."/>
            <person name="de Jong P."/>
            <person name="Grimwood J."/>
            <person name="Chapman J.A."/>
            <person name="Shapiro H."/>
            <person name="Aerts A."/>
            <person name="Otillar R.P."/>
            <person name="Terry A.Y."/>
            <person name="Boore J.L."/>
            <person name="Grigoriev I.V."/>
            <person name="Lindberg D.R."/>
            <person name="Seaver E.C."/>
            <person name="Weisblat D.A."/>
            <person name="Putnam N.H."/>
            <person name="Rokhsar D.S."/>
        </authorList>
    </citation>
    <scope>NUCLEOTIDE SEQUENCE [LARGE SCALE GENOMIC DNA]</scope>
</reference>
<proteinExistence type="predicted"/>
<dbReference type="OMA" id="CTINQWI"/>
<dbReference type="OrthoDB" id="5965030at2759"/>
<dbReference type="Proteomes" id="UP000030746">
    <property type="component" value="Unassembled WGS sequence"/>
</dbReference>
<keyword evidence="3" id="KW-1185">Reference proteome</keyword>
<name>V4AD70_LOTGI</name>
<sequence>MASLNLKPNVQSNPNFGGFEIAQSWGENKLSDNEPLGSKDPFFQRYRNNFRNYHVLEGYGQKQDEDYGIPRPLSNNFFGRISSLHNTNRRIRRPSNFQVFPWNDYQRTSDIGNHSLCDTTREALDGKDRDLHRTSRYLTIFPDHSSQVIPVSGRVPPQHYHHKGINKILKRCHLHDYHILLPPLTHAESSPSIYESRVIANSMPTEKQSSAFIKKIKNLRGYEDAEPVGNIGIAQKRCKQIKYPSRSGKIGQCVRFNVPEAKEPPEKPTETIPPKAPSYLSCSRLGPENWQTLDREVRRAIYHKESDNYKEYMVVRDGDEDVESNLDKEMDLNNEEDDIEKVKCEKEIVEETTLSCITNPFAFKLIHQRGKFVSPWNNNIDPKYMCSKSDASKRFHNMFPDIVPDQRDNYTYGKKVSFYGYNSSAFR</sequence>
<dbReference type="KEGG" id="lgi:LOTGIDRAFT_232253"/>
<protein>
    <submittedName>
        <fullName evidence="2">Uncharacterized protein</fullName>
    </submittedName>
</protein>
<evidence type="ECO:0000313" key="2">
    <source>
        <dbReference type="EMBL" id="ESO94802.1"/>
    </source>
</evidence>
<dbReference type="RefSeq" id="XP_009054543.1">
    <property type="nucleotide sequence ID" value="XM_009056295.1"/>
</dbReference>
<dbReference type="AlphaFoldDB" id="V4AD70"/>
<evidence type="ECO:0000313" key="3">
    <source>
        <dbReference type="Proteomes" id="UP000030746"/>
    </source>
</evidence>
<dbReference type="EMBL" id="KB201750">
    <property type="protein sequence ID" value="ESO94802.1"/>
    <property type="molecule type" value="Genomic_DNA"/>
</dbReference>